<feature type="compositionally biased region" description="Basic and acidic residues" evidence="9">
    <location>
        <begin position="178"/>
        <end position="203"/>
    </location>
</feature>
<sequence length="711" mass="79372">MSYTSPPNEGYSHSQQGISPSSSSTPRRPASIQELAQRAEIKWDASRDFKYWLKVAEKARHLGQDYDLHGDLEKAFIEYARAATLILDKIPTHRDYHVRLTQIQRETLISKGRGVLDRMGVLKPPLIDRHNAWENAQHTPRNKQAPPSAYESERRPRDRDRDRDQPPSRKPSIVVNGHNRDERDSQQMRYTDAEQERPSRQGDESYSPVQSLRASQKTRADQEAILQRLREADEEARAVRKAALQQQYNANNGISLNPSGFVSIPIAPSLAPQRSAGQSSTHSASDSTSTIDTPPLLPLESPVRRYDGDLTDPETEEGNSEQLYRQVAELSIGSSRDRDASPSSSTTLINPFGGPAPLPITTTSNPPPNISAVIYPQLMTQHQRTQGYIPANQALFVYTPTIDHQSLPMPDTSTSLQPKNLYQNILPPASQPVPGHEREREYSQHNRERDRVYMYGPREAPPHSHSRSHSASPRPSVPQRPYEMPQPSPYSYQTQANLTIPTAAGLPPPRASPARSPAPSTTPVPPSAPVPGVQELRTVSFPRAVLPRFLAIAAVNTAKNRETCGLLLGKPKSENKLIVTTLLIPKQHSTSDTCNMDEEELVLEFTEKRGLITLGWIHTHPTQSCFMSSVDLHTHSGFQRMLPESFAVVCAPQHSPNFGIFRLTDPPGLQTILDCDQKSAFHPHPELPIYTDADKGHVQMRDLPLEIVDLR</sequence>
<dbReference type="Gene3D" id="3.40.140.10">
    <property type="entry name" value="Cytidine Deaminase, domain 2"/>
    <property type="match status" value="1"/>
</dbReference>
<feature type="region of interest" description="Disordered" evidence="9">
    <location>
        <begin position="1"/>
        <end position="33"/>
    </location>
</feature>
<dbReference type="Proteomes" id="UP000757232">
    <property type="component" value="Unassembled WGS sequence"/>
</dbReference>
<dbReference type="SUPFAM" id="SSF140856">
    <property type="entry name" value="USP8 N-terminal domain-like"/>
    <property type="match status" value="1"/>
</dbReference>
<feature type="compositionally biased region" description="Low complexity" evidence="9">
    <location>
        <begin position="12"/>
        <end position="32"/>
    </location>
</feature>
<feature type="region of interest" description="Disordered" evidence="9">
    <location>
        <begin position="333"/>
        <end position="352"/>
    </location>
</feature>
<protein>
    <recommendedName>
        <fullName evidence="10">MPN domain-containing protein</fullName>
    </recommendedName>
</protein>
<dbReference type="InterPro" id="IPR000555">
    <property type="entry name" value="JAMM/MPN+_dom"/>
</dbReference>
<feature type="compositionally biased region" description="Acidic residues" evidence="9">
    <location>
        <begin position="309"/>
        <end position="319"/>
    </location>
</feature>
<evidence type="ECO:0000313" key="12">
    <source>
        <dbReference type="Proteomes" id="UP000757232"/>
    </source>
</evidence>
<dbReference type="SUPFAM" id="SSF102712">
    <property type="entry name" value="JAB1/MPN domain"/>
    <property type="match status" value="1"/>
</dbReference>
<gene>
    <name evidence="11" type="ORF">A7U60_g5645</name>
</gene>
<feature type="compositionally biased region" description="Low complexity" evidence="9">
    <location>
        <begin position="275"/>
        <end position="293"/>
    </location>
</feature>
<dbReference type="InterPro" id="IPR044098">
    <property type="entry name" value="STAMBP/STALP-like_MPN"/>
</dbReference>
<proteinExistence type="inferred from homology"/>
<feature type="compositionally biased region" description="Polar residues" evidence="9">
    <location>
        <begin position="489"/>
        <end position="500"/>
    </location>
</feature>
<keyword evidence="5" id="KW-0833">Ubl conjugation pathway</keyword>
<comment type="similarity">
    <text evidence="2">Belongs to the peptidase M67C family.</text>
</comment>
<accession>A0A9Q5N7X5</accession>
<keyword evidence="8" id="KW-0482">Metalloprotease</keyword>
<dbReference type="AlphaFoldDB" id="A0A9Q5N7X5"/>
<dbReference type="Pfam" id="PF01398">
    <property type="entry name" value="JAB"/>
    <property type="match status" value="1"/>
</dbReference>
<comment type="cofactor">
    <cofactor evidence="1">
        <name>Zn(2+)</name>
        <dbReference type="ChEBI" id="CHEBI:29105"/>
    </cofactor>
</comment>
<dbReference type="PANTHER" id="PTHR12947:SF13">
    <property type="entry name" value="FI19924P1"/>
    <property type="match status" value="1"/>
</dbReference>
<feature type="compositionally biased region" description="Basic and acidic residues" evidence="9">
    <location>
        <begin position="435"/>
        <end position="452"/>
    </location>
</feature>
<dbReference type="FunFam" id="3.40.140.10:FF:000033">
    <property type="entry name" value="AMSH-like protease sst2"/>
    <property type="match status" value="1"/>
</dbReference>
<organism evidence="11 12">
    <name type="scientific">Sanghuangporus baumii</name>
    <name type="common">Phellinus baumii</name>
    <dbReference type="NCBI Taxonomy" id="108892"/>
    <lineage>
        <taxon>Eukaryota</taxon>
        <taxon>Fungi</taxon>
        <taxon>Dikarya</taxon>
        <taxon>Basidiomycota</taxon>
        <taxon>Agaricomycotina</taxon>
        <taxon>Agaricomycetes</taxon>
        <taxon>Hymenochaetales</taxon>
        <taxon>Hymenochaetaceae</taxon>
        <taxon>Sanghuangporus</taxon>
    </lineage>
</organism>
<dbReference type="SMART" id="SM00232">
    <property type="entry name" value="JAB_MPN"/>
    <property type="match status" value="1"/>
</dbReference>
<feature type="compositionally biased region" description="Basic and acidic residues" evidence="9">
    <location>
        <begin position="151"/>
        <end position="167"/>
    </location>
</feature>
<dbReference type="CDD" id="cd08066">
    <property type="entry name" value="MPN_AMSH_like"/>
    <property type="match status" value="1"/>
</dbReference>
<keyword evidence="3" id="KW-0645">Protease</keyword>
<evidence type="ECO:0000256" key="3">
    <source>
        <dbReference type="ARBA" id="ARBA00022670"/>
    </source>
</evidence>
<dbReference type="GO" id="GO:0005768">
    <property type="term" value="C:endosome"/>
    <property type="evidence" value="ECO:0007669"/>
    <property type="project" value="TreeGrafter"/>
</dbReference>
<evidence type="ECO:0000256" key="2">
    <source>
        <dbReference type="ARBA" id="ARBA00010981"/>
    </source>
</evidence>
<dbReference type="GO" id="GO:0046872">
    <property type="term" value="F:metal ion binding"/>
    <property type="evidence" value="ECO:0007669"/>
    <property type="project" value="UniProtKB-KW"/>
</dbReference>
<comment type="caution">
    <text evidence="11">The sequence shown here is derived from an EMBL/GenBank/DDBJ whole genome shotgun (WGS) entry which is preliminary data.</text>
</comment>
<feature type="domain" description="MPN" evidence="10">
    <location>
        <begin position="538"/>
        <end position="667"/>
    </location>
</feature>
<evidence type="ECO:0000256" key="8">
    <source>
        <dbReference type="ARBA" id="ARBA00023049"/>
    </source>
</evidence>
<dbReference type="GO" id="GO:0070536">
    <property type="term" value="P:protein K63-linked deubiquitination"/>
    <property type="evidence" value="ECO:0007669"/>
    <property type="project" value="InterPro"/>
</dbReference>
<evidence type="ECO:0000256" key="9">
    <source>
        <dbReference type="SAM" id="MobiDB-lite"/>
    </source>
</evidence>
<feature type="region of interest" description="Disordered" evidence="9">
    <location>
        <begin position="271"/>
        <end position="322"/>
    </location>
</feature>
<dbReference type="GO" id="GO:0016020">
    <property type="term" value="C:membrane"/>
    <property type="evidence" value="ECO:0007669"/>
    <property type="project" value="TreeGrafter"/>
</dbReference>
<dbReference type="GO" id="GO:0140492">
    <property type="term" value="F:metal-dependent deubiquitinase activity"/>
    <property type="evidence" value="ECO:0007669"/>
    <property type="project" value="InterPro"/>
</dbReference>
<dbReference type="PANTHER" id="PTHR12947">
    <property type="entry name" value="AMSH-LIKE PROTEASE"/>
    <property type="match status" value="1"/>
</dbReference>
<dbReference type="EMBL" id="LNZH02000193">
    <property type="protein sequence ID" value="OCB87316.1"/>
    <property type="molecule type" value="Genomic_DNA"/>
</dbReference>
<feature type="compositionally biased region" description="Polar residues" evidence="9">
    <location>
        <begin position="207"/>
        <end position="217"/>
    </location>
</feature>
<keyword evidence="4" id="KW-0479">Metal-binding</keyword>
<keyword evidence="6" id="KW-0378">Hydrolase</keyword>
<evidence type="ECO:0000256" key="6">
    <source>
        <dbReference type="ARBA" id="ARBA00022801"/>
    </source>
</evidence>
<evidence type="ECO:0000256" key="7">
    <source>
        <dbReference type="ARBA" id="ARBA00022833"/>
    </source>
</evidence>
<dbReference type="Gene3D" id="1.20.58.80">
    <property type="entry name" value="Phosphotransferase system, lactose/cellobiose-type IIA subunit"/>
    <property type="match status" value="1"/>
</dbReference>
<dbReference type="GO" id="GO:0061578">
    <property type="term" value="F:K63-linked deubiquitinase activity"/>
    <property type="evidence" value="ECO:0007669"/>
    <property type="project" value="InterPro"/>
</dbReference>
<name>A0A9Q5N7X5_SANBA</name>
<feature type="region of interest" description="Disordered" evidence="9">
    <location>
        <begin position="424"/>
        <end position="531"/>
    </location>
</feature>
<evidence type="ECO:0000313" key="11">
    <source>
        <dbReference type="EMBL" id="OCB87316.1"/>
    </source>
</evidence>
<keyword evidence="12" id="KW-1185">Reference proteome</keyword>
<evidence type="ECO:0000256" key="4">
    <source>
        <dbReference type="ARBA" id="ARBA00022723"/>
    </source>
</evidence>
<dbReference type="InterPro" id="IPR015063">
    <property type="entry name" value="USP8_dimer"/>
</dbReference>
<reference evidence="11" key="1">
    <citation type="submission" date="2016-06" db="EMBL/GenBank/DDBJ databases">
        <title>Draft Genome sequence of the fungus Inonotus baumii.</title>
        <authorList>
            <person name="Zhu H."/>
            <person name="Lin W."/>
        </authorList>
    </citation>
    <scope>NUCLEOTIDE SEQUENCE</scope>
    <source>
        <strain evidence="11">821</strain>
    </source>
</reference>
<feature type="compositionally biased region" description="Pro residues" evidence="9">
    <location>
        <begin position="520"/>
        <end position="529"/>
    </location>
</feature>
<evidence type="ECO:0000256" key="5">
    <source>
        <dbReference type="ARBA" id="ARBA00022786"/>
    </source>
</evidence>
<dbReference type="OrthoDB" id="3640at2759"/>
<evidence type="ECO:0000256" key="1">
    <source>
        <dbReference type="ARBA" id="ARBA00001947"/>
    </source>
</evidence>
<evidence type="ECO:0000259" key="10">
    <source>
        <dbReference type="PROSITE" id="PS50249"/>
    </source>
</evidence>
<keyword evidence="7" id="KW-0862">Zinc</keyword>
<dbReference type="PROSITE" id="PS50249">
    <property type="entry name" value="MPN"/>
    <property type="match status" value="1"/>
</dbReference>
<feature type="region of interest" description="Disordered" evidence="9">
    <location>
        <begin position="133"/>
        <end position="220"/>
    </location>
</feature>
<dbReference type="Pfam" id="PF08969">
    <property type="entry name" value="USP8_dimer"/>
    <property type="match status" value="1"/>
</dbReference>
<dbReference type="InterPro" id="IPR037518">
    <property type="entry name" value="MPN"/>
</dbReference>
<dbReference type="GO" id="GO:0006508">
    <property type="term" value="P:proteolysis"/>
    <property type="evidence" value="ECO:0007669"/>
    <property type="project" value="UniProtKB-KW"/>
</dbReference>